<accession>A0ACD0NRQ5</accession>
<proteinExistence type="predicted"/>
<protein>
    <submittedName>
        <fullName evidence="1">Kinesin-domain-containing protein</fullName>
    </submittedName>
</protein>
<gene>
    <name evidence="1" type="ORF">IE53DRAFT_198042</name>
</gene>
<organism evidence="1 2">
    <name type="scientific">Violaceomyces palustris</name>
    <dbReference type="NCBI Taxonomy" id="1673888"/>
    <lineage>
        <taxon>Eukaryota</taxon>
        <taxon>Fungi</taxon>
        <taxon>Dikarya</taxon>
        <taxon>Basidiomycota</taxon>
        <taxon>Ustilaginomycotina</taxon>
        <taxon>Ustilaginomycetes</taxon>
        <taxon>Violaceomycetales</taxon>
        <taxon>Violaceomycetaceae</taxon>
        <taxon>Violaceomyces</taxon>
    </lineage>
</organism>
<dbReference type="EMBL" id="KZ820207">
    <property type="protein sequence ID" value="PWN48420.1"/>
    <property type="molecule type" value="Genomic_DNA"/>
</dbReference>
<sequence>MASSFGASNRRSVSQSSSKAPLRAGSTLPPSSRRPTVTSSSRSKQQQQQHQQQDVEDPTQARRKCEGDETNIQVVVRVRGRAPSEPKPSSPSILSTSGPRCSRIDVAVEPQPVSSLSSMHPSLVQEAATREKSYNFDQVFGPEADQGMVYQDVVVPILQEVMSGYNCTIFAYGQTGTGKTHTMEGDLTAHMGTYSSEAGIIPRTLYKLFHTLELSKDDYSVKASFVELYNEELRDLLSTDSPPSTGNISSGKGIAGSNNASREPPTGSLKMYDDAKGRGVSIQGLEEVAMSDAAHGLSLLRRGSQKRQIAATRCNESSSRSHSVFTLTVHIKETGSKGEDVLRIGKLNLVDLAGSENIGRSGAENKRAREAGMINQSLLTLGRVINALVEKSSHVPYRESKLTRLLQESLGGRTKTCIIATVSGDKSNLEETLSTLDYALRAKSIRNRPELNTRMTRSALIKEYVSEIERLKSDLLASREQNGIYLSEESWKMMQDEHETSKTQAEESRRHVEVIESKLNSLKEQFEQNMQLLVKRDSEVKASRAECAEKTAELESLISQVNKLHDAVAEERTLKEAYLESETRLDRIASQLRQVAKESTGDVERLLAKIERKSAVETKNESLIAEYKTSLSSMTAELEGRVVDFRTVQENFLEGLASGLKVFASREAEEIASNQVYVEEQLTSLASLSRALKDGHESGYHAVVEVADEIDAVLHQLNDSTKKRTEMLMLRCQGLTASLLESHGEQLGRIRHSIESMSDLVVGAARQATETLTLHASKIMEARSASQKAAEDDFAALQAQNEFLNSLVVSEKSKSKQMREELASNIMSMISSFVTERDEDLSKAVSGLQKEISSSQKMLKDRGLTQEYRLSELAKESDGLKSSLELSAKATQERFSEGCTAIDHSSSSISNDLQNFSEEFRKDIDGGAEEVRGAAEQFGKFTEQLRDRVRRNRETQEKQLHSLTKEVTEAYRLVQTEMESTSSDIQSTCQAATESIHGHKGTSESFLGGTASHLSNMRAESRSYLTQQMVVDVPTGDTPQKRAWHYPESWGLVQRIETPVRRSVGKSRLSKVDGLAATPSGEEASLGNTELSIDCSIEKADHESNDDTSMTGSAGRSGDEEIKTSEVTPLSGRPLRELTFGHNRAGQTPQDVDEKKDMKVAPPEQQQATNTTLSLRTRSGTNATTARKLRQ</sequence>
<evidence type="ECO:0000313" key="1">
    <source>
        <dbReference type="EMBL" id="PWN48420.1"/>
    </source>
</evidence>
<name>A0ACD0NRQ5_9BASI</name>
<dbReference type="Proteomes" id="UP000245626">
    <property type="component" value="Unassembled WGS sequence"/>
</dbReference>
<reference evidence="1 2" key="1">
    <citation type="journal article" date="2018" name="Mol. Biol. Evol.">
        <title>Broad Genomic Sampling Reveals a Smut Pathogenic Ancestry of the Fungal Clade Ustilaginomycotina.</title>
        <authorList>
            <person name="Kijpornyongpan T."/>
            <person name="Mondo S.J."/>
            <person name="Barry K."/>
            <person name="Sandor L."/>
            <person name="Lee J."/>
            <person name="Lipzen A."/>
            <person name="Pangilinan J."/>
            <person name="LaButti K."/>
            <person name="Hainaut M."/>
            <person name="Henrissat B."/>
            <person name="Grigoriev I.V."/>
            <person name="Spatafora J.W."/>
            <person name="Aime M.C."/>
        </authorList>
    </citation>
    <scope>NUCLEOTIDE SEQUENCE [LARGE SCALE GENOMIC DNA]</scope>
    <source>
        <strain evidence="1 2">SA 807</strain>
    </source>
</reference>
<evidence type="ECO:0000313" key="2">
    <source>
        <dbReference type="Proteomes" id="UP000245626"/>
    </source>
</evidence>
<keyword evidence="2" id="KW-1185">Reference proteome</keyword>